<reference evidence="1 2" key="1">
    <citation type="journal article" date="2012" name="BMC Genomics">
        <title>Comparative analysis of two phenotypically-similar but genomically-distinct Burkholderia cenocepacia-specific bacteriophages.</title>
        <authorList>
            <person name="Lynch K.H."/>
            <person name="Stothard P."/>
            <person name="Dennis J.J."/>
        </authorList>
    </citation>
    <scope>NUCLEOTIDE SEQUENCE [LARGE SCALE GENOMIC DNA]</scope>
</reference>
<evidence type="ECO:0000313" key="1">
    <source>
        <dbReference type="EMBL" id="AEY69551.1"/>
    </source>
</evidence>
<accession>I6NSS1</accession>
<sequence>MNLSTVITTAIDPALRLLPSRFDSPQARVMLLAIGLQESRFRTRLQEGGGPARGFWQFESGGGVKGIMTHPSVAHLTNAVCEKRNVLFSRPAIYKALAEDDVLAAACARLLLWTDPKALPSRGDEAGSWALYQRVWRPGKPHPETWPALYRMAVTQVYDTPAVAQGAV</sequence>
<evidence type="ECO:0000313" key="2">
    <source>
        <dbReference type="Proteomes" id="UP000009012"/>
    </source>
</evidence>
<keyword evidence="2" id="KW-1185">Reference proteome</keyword>
<dbReference type="KEGG" id="vg:13405259"/>
<dbReference type="EMBL" id="JN564907">
    <property type="protein sequence ID" value="AEY69551.1"/>
    <property type="molecule type" value="Genomic_DNA"/>
</dbReference>
<dbReference type="GeneID" id="13405259"/>
<dbReference type="OrthoDB" id="9449at10239"/>
<dbReference type="Proteomes" id="UP000009012">
    <property type="component" value="Segment"/>
</dbReference>
<proteinExistence type="predicted"/>
<organism evidence="1 2">
    <name type="scientific">Burkholderia phage vB_BceS_AH2</name>
    <dbReference type="NCBI Taxonomy" id="1133022"/>
    <lineage>
        <taxon>Viruses</taxon>
        <taxon>Duplodnaviria</taxon>
        <taxon>Heunggongvirae</taxon>
        <taxon>Uroviricota</taxon>
        <taxon>Caudoviricetes</taxon>
        <taxon>Casjensviridae</taxon>
        <taxon>Ahduovirus</taxon>
        <taxon>Ahduovirus AH2</taxon>
        <taxon>Burkholderia virus AH2</taxon>
    </lineage>
</organism>
<protein>
    <submittedName>
        <fullName evidence="1">Lysozyme</fullName>
    </submittedName>
</protein>
<name>I6NSS1_9CAUD</name>
<gene>
    <name evidence="1" type="ORF">AH2_00042</name>
</gene>
<dbReference type="RefSeq" id="YP_006561126.1">
    <property type="nucleotide sequence ID" value="NC_018283.1"/>
</dbReference>